<dbReference type="EMBL" id="CAKMMF010000023">
    <property type="protein sequence ID" value="CAH1214382.1"/>
    <property type="molecule type" value="Genomic_DNA"/>
</dbReference>
<dbReference type="PANTHER" id="PTHR43308">
    <property type="entry name" value="OUTER MEMBRANE PROTEIN ALPHA-RELATED"/>
    <property type="match status" value="1"/>
</dbReference>
<feature type="domain" description="SLH" evidence="3">
    <location>
        <begin position="1015"/>
        <end position="1074"/>
    </location>
</feature>
<feature type="domain" description="Fibronectin type-III" evidence="2">
    <location>
        <begin position="682"/>
        <end position="771"/>
    </location>
</feature>
<dbReference type="Pfam" id="PF00041">
    <property type="entry name" value="fn3"/>
    <property type="match status" value="2"/>
</dbReference>
<dbReference type="SMART" id="SM00060">
    <property type="entry name" value="FN3"/>
    <property type="match status" value="2"/>
</dbReference>
<evidence type="ECO:0000313" key="5">
    <source>
        <dbReference type="Proteomes" id="UP000838686"/>
    </source>
</evidence>
<accession>A0ABM9CJB2</accession>
<evidence type="ECO:0008006" key="6">
    <source>
        <dbReference type="Google" id="ProtNLM"/>
    </source>
</evidence>
<feature type="domain" description="SLH" evidence="3">
    <location>
        <begin position="1075"/>
        <end position="1138"/>
    </location>
</feature>
<dbReference type="InterPro" id="IPR013783">
    <property type="entry name" value="Ig-like_fold"/>
</dbReference>
<dbReference type="PROSITE" id="PS50853">
    <property type="entry name" value="FN3"/>
    <property type="match status" value="2"/>
</dbReference>
<dbReference type="Proteomes" id="UP000838686">
    <property type="component" value="Unassembled WGS sequence"/>
</dbReference>
<evidence type="ECO:0000313" key="4">
    <source>
        <dbReference type="EMBL" id="CAH1214382.1"/>
    </source>
</evidence>
<evidence type="ECO:0000259" key="3">
    <source>
        <dbReference type="PROSITE" id="PS51272"/>
    </source>
</evidence>
<dbReference type="InterPro" id="IPR001119">
    <property type="entry name" value="SLH_dom"/>
</dbReference>
<feature type="domain" description="Fibronectin type-III" evidence="2">
    <location>
        <begin position="592"/>
        <end position="681"/>
    </location>
</feature>
<dbReference type="InterPro" id="IPR036116">
    <property type="entry name" value="FN3_sf"/>
</dbReference>
<gene>
    <name evidence="4" type="ORF">PAECIP111893_03790</name>
</gene>
<name>A0ABM9CJB2_9BACL</name>
<feature type="domain" description="SLH" evidence="3">
    <location>
        <begin position="1146"/>
        <end position="1205"/>
    </location>
</feature>
<protein>
    <recommendedName>
        <fullName evidence="6">S-layer homology domain-containing protein</fullName>
    </recommendedName>
</protein>
<feature type="chain" id="PRO_5046215669" description="S-layer homology domain-containing protein" evidence="1">
    <location>
        <begin position="27"/>
        <end position="1205"/>
    </location>
</feature>
<dbReference type="InterPro" id="IPR003961">
    <property type="entry name" value="FN3_dom"/>
</dbReference>
<comment type="caution">
    <text evidence="4">The sequence shown here is derived from an EMBL/GenBank/DDBJ whole genome shotgun (WGS) entry which is preliminary data.</text>
</comment>
<dbReference type="RefSeq" id="WP_236344152.1">
    <property type="nucleotide sequence ID" value="NZ_CAKMMF010000023.1"/>
</dbReference>
<feature type="signal peptide" evidence="1">
    <location>
        <begin position="1"/>
        <end position="26"/>
    </location>
</feature>
<keyword evidence="1" id="KW-0732">Signal</keyword>
<proteinExistence type="predicted"/>
<organism evidence="4 5">
    <name type="scientific">Paenibacillus plantiphilus</name>
    <dbReference type="NCBI Taxonomy" id="2905650"/>
    <lineage>
        <taxon>Bacteria</taxon>
        <taxon>Bacillati</taxon>
        <taxon>Bacillota</taxon>
        <taxon>Bacilli</taxon>
        <taxon>Bacillales</taxon>
        <taxon>Paenibacillaceae</taxon>
        <taxon>Paenibacillus</taxon>
    </lineage>
</organism>
<sequence>MLARQTIALILTILLMAGMIPANVNAAPPSTITVSETGTLTFDPRTEGYSNYTNPASVTLTKVGSAPITNLSVSLSGGAGTKFLLGTVLPDSLGAGVNSTSLMLRPKTGLAAGTHTETVTITADNGINESFNVSFTVNAAPPSTMTVSETGTLTFDPRTEGYSNYTNPASVTLTKVGSAPITNLGVSLSGGAGTKFLLGTVLPDSLGAGVNSTSLMLRPKTGLAAGTHTETVTITADNGINESFNVSFTVNAAPPSTMTVSETGTLTFDPRTEGYSNYTNPASVTLTKVGIAPITNLSVSLSGGASTKFLLGTILPNSLGAGVNSTSLMLRPKTGLAAGTHTETVTITADNGINESFDVSFTVNAAPPSTMTVSETGTLTFDPRTEGYSNYTNPADVTLTKVGIAPITNLSVSMSGGASTKFLLGTILPDTLGAGVLSTVFKLRPKTGLAAGTYTETVTITADNGINESFDVSFTVNAAPTYTIEAIDNQTAATLAYDYLPGTQESKILTITRTGNGALDNLSAALGGTHADNFVITQPIDTLLNDAAPSTTFTVKAKDGLAAGTYTATVTVSATHMANVTFTITQVVNASAPANPQNLAAVGGNHHADLSWSTAAGADYYNIYMATASEQYESLPIGVVTDTTYRVQELTNGTSYYFIVKAGNSGGVSAASNEASATPIAVPSAPTHATAAAGNGSATISFTIPSENGGSPITEYEVTAAPGNITKTGTASPITITGLTNGTSYTFTVKAINGAGSSESSAMSNAVIPSSPSTDNYYIPTPSEPETTNKGVQILVNGKVENTGTATTSVINGQSMTSIAIDEKNLEQRLASEADHAAIKIQVNSQSDIAAVTLSGQMLEKLEQKQAILQIETERATYTLPAQQIDIRAAAEKFGGNVNLQDIGIHIELAAPSEEMAKIVESSAGGGGLTIVVPPINFVVKATYGTTTIDITKFNTYVERTIGIPDGIDPNKITTGIVVDPDGTVRHVPTKIVLIDGKYYAKVNSLTNSTYAIVWNPLAFTDVANHWAKDAVNDMGSRLVINGIGNNQFNPGDNITRAEFAAIIVRGLGLKLEDGAALFSDVTASSWYNDAIGTAYSYGLINGFEDGTFRPLDKITREQAMVIIAKAMTITELKAKLPSQGADAWQGSFIDAVDASAWAKNSIADSLQAGIISGRSSTQLAPKAYITRAEVAVIVQRLLQQSDLI</sequence>
<evidence type="ECO:0000256" key="1">
    <source>
        <dbReference type="SAM" id="SignalP"/>
    </source>
</evidence>
<dbReference type="Gene3D" id="2.60.40.10">
    <property type="entry name" value="Immunoglobulins"/>
    <property type="match status" value="2"/>
</dbReference>
<evidence type="ECO:0000259" key="2">
    <source>
        <dbReference type="PROSITE" id="PS50853"/>
    </source>
</evidence>
<keyword evidence="5" id="KW-1185">Reference proteome</keyword>
<dbReference type="PROSITE" id="PS51272">
    <property type="entry name" value="SLH"/>
    <property type="match status" value="3"/>
</dbReference>
<dbReference type="CDD" id="cd00063">
    <property type="entry name" value="FN3"/>
    <property type="match status" value="2"/>
</dbReference>
<dbReference type="Pfam" id="PF00395">
    <property type="entry name" value="SLH"/>
    <property type="match status" value="3"/>
</dbReference>
<dbReference type="SUPFAM" id="SSF49265">
    <property type="entry name" value="Fibronectin type III"/>
    <property type="match status" value="2"/>
</dbReference>
<reference evidence="4" key="1">
    <citation type="submission" date="2022-01" db="EMBL/GenBank/DDBJ databases">
        <authorList>
            <person name="Criscuolo A."/>
        </authorList>
    </citation>
    <scope>NUCLEOTIDE SEQUENCE</scope>
    <source>
        <strain evidence="4">CIP111893</strain>
    </source>
</reference>
<dbReference type="InterPro" id="IPR051465">
    <property type="entry name" value="Cell_Envelope_Struct_Comp"/>
</dbReference>